<feature type="chain" id="PRO_5018685975" description="Thioredoxin-like fold domain-containing protein" evidence="1">
    <location>
        <begin position="26"/>
        <end position="239"/>
    </location>
</feature>
<feature type="signal peptide" evidence="1">
    <location>
        <begin position="1"/>
        <end position="25"/>
    </location>
</feature>
<dbReference type="InterPro" id="IPR036249">
    <property type="entry name" value="Thioredoxin-like_sf"/>
</dbReference>
<dbReference type="Gene3D" id="3.40.30.10">
    <property type="entry name" value="Glutaredoxin"/>
    <property type="match status" value="1"/>
</dbReference>
<keyword evidence="1" id="KW-0732">Signal</keyword>
<organism evidence="3 4">
    <name type="scientific">Sphingomonas ginkgonis</name>
    <dbReference type="NCBI Taxonomy" id="2315330"/>
    <lineage>
        <taxon>Bacteria</taxon>
        <taxon>Pseudomonadati</taxon>
        <taxon>Pseudomonadota</taxon>
        <taxon>Alphaproteobacteria</taxon>
        <taxon>Sphingomonadales</taxon>
        <taxon>Sphingomonadaceae</taxon>
        <taxon>Sphingomonas</taxon>
    </lineage>
</organism>
<evidence type="ECO:0000259" key="2">
    <source>
        <dbReference type="Pfam" id="PF13462"/>
    </source>
</evidence>
<name>A0A3R9YNR2_9SPHN</name>
<dbReference type="Gene3D" id="1.10.40.110">
    <property type="match status" value="1"/>
</dbReference>
<sequence length="239" mass="24858">MTMRPALAAFVAASLAAVSLAPAVAAPPTRQSAPGANWLAVQGATATGFRVGNPRAAHTLVEWGALNCPHCAHFAATVMPSIMAAVKAGRLQYEYRPIAIFPHDPAASLILRCTPARQKMAFIEDYYRSAGDLTKKLQAAAQDPKVRSDFEAAAKASPAEANRRLVAMTGMGSVAARHGVNAAAADRCVADPAGLKWIEANNDASQAAGVQGTPTFSMDGNRVEIGTPADLAKLLARKG</sequence>
<protein>
    <recommendedName>
        <fullName evidence="2">Thioredoxin-like fold domain-containing protein</fullName>
    </recommendedName>
</protein>
<keyword evidence="4" id="KW-1185">Reference proteome</keyword>
<dbReference type="InterPro" id="IPR012336">
    <property type="entry name" value="Thioredoxin-like_fold"/>
</dbReference>
<proteinExistence type="predicted"/>
<feature type="domain" description="Thioredoxin-like fold" evidence="2">
    <location>
        <begin position="46"/>
        <end position="235"/>
    </location>
</feature>
<dbReference type="SUPFAM" id="SSF52833">
    <property type="entry name" value="Thioredoxin-like"/>
    <property type="match status" value="1"/>
</dbReference>
<dbReference type="Proteomes" id="UP000274661">
    <property type="component" value="Unassembled WGS sequence"/>
</dbReference>
<dbReference type="EMBL" id="RWJF01000001">
    <property type="protein sequence ID" value="RST31941.1"/>
    <property type="molecule type" value="Genomic_DNA"/>
</dbReference>
<dbReference type="OrthoDB" id="8478320at2"/>
<dbReference type="Pfam" id="PF13462">
    <property type="entry name" value="Thioredoxin_4"/>
    <property type="match status" value="1"/>
</dbReference>
<accession>A0A3R9YNR2</accession>
<reference evidence="3 4" key="1">
    <citation type="submission" date="2018-12" db="EMBL/GenBank/DDBJ databases">
        <title>Sphingomonas sp. HMF7854 Genome sequencing and assembly.</title>
        <authorList>
            <person name="Cha I."/>
            <person name="Kang H."/>
            <person name="Kim H."/>
            <person name="Kang J."/>
            <person name="Joh K."/>
        </authorList>
    </citation>
    <scope>NUCLEOTIDE SEQUENCE [LARGE SCALE GENOMIC DNA]</scope>
    <source>
        <strain evidence="3 4">HMF7854</strain>
    </source>
</reference>
<comment type="caution">
    <text evidence="3">The sequence shown here is derived from an EMBL/GenBank/DDBJ whole genome shotgun (WGS) entry which is preliminary data.</text>
</comment>
<evidence type="ECO:0000313" key="4">
    <source>
        <dbReference type="Proteomes" id="UP000274661"/>
    </source>
</evidence>
<evidence type="ECO:0000313" key="3">
    <source>
        <dbReference type="EMBL" id="RST31941.1"/>
    </source>
</evidence>
<dbReference type="AlphaFoldDB" id="A0A3R9YNR2"/>
<gene>
    <name evidence="3" type="ORF">HMF7854_14670</name>
</gene>
<evidence type="ECO:0000256" key="1">
    <source>
        <dbReference type="SAM" id="SignalP"/>
    </source>
</evidence>